<accession>A0A9X0DQG6</accession>
<evidence type="ECO:0000313" key="3">
    <source>
        <dbReference type="Proteomes" id="UP001152300"/>
    </source>
</evidence>
<protein>
    <submittedName>
        <fullName evidence="2">Uncharacterized protein</fullName>
    </submittedName>
</protein>
<dbReference type="AlphaFoldDB" id="A0A9X0DQG6"/>
<keyword evidence="1" id="KW-0812">Transmembrane</keyword>
<dbReference type="PANTHER" id="PTHR35896:SF3">
    <property type="entry name" value="MAJOR FACILITATOR SUPERFAMILY TRANSPORTER"/>
    <property type="match status" value="1"/>
</dbReference>
<feature type="transmembrane region" description="Helical" evidence="1">
    <location>
        <begin position="20"/>
        <end position="44"/>
    </location>
</feature>
<keyword evidence="1" id="KW-1133">Transmembrane helix</keyword>
<evidence type="ECO:0000313" key="2">
    <source>
        <dbReference type="EMBL" id="KAJ8069033.1"/>
    </source>
</evidence>
<keyword evidence="1" id="KW-0472">Membrane</keyword>
<gene>
    <name evidence="2" type="ORF">OCU04_002707</name>
</gene>
<comment type="caution">
    <text evidence="2">The sequence shown here is derived from an EMBL/GenBank/DDBJ whole genome shotgun (WGS) entry which is preliminary data.</text>
</comment>
<dbReference type="Proteomes" id="UP001152300">
    <property type="component" value="Unassembled WGS sequence"/>
</dbReference>
<evidence type="ECO:0000256" key="1">
    <source>
        <dbReference type="SAM" id="Phobius"/>
    </source>
</evidence>
<proteinExistence type="predicted"/>
<organism evidence="2 3">
    <name type="scientific">Sclerotinia nivalis</name>
    <dbReference type="NCBI Taxonomy" id="352851"/>
    <lineage>
        <taxon>Eukaryota</taxon>
        <taxon>Fungi</taxon>
        <taxon>Dikarya</taxon>
        <taxon>Ascomycota</taxon>
        <taxon>Pezizomycotina</taxon>
        <taxon>Leotiomycetes</taxon>
        <taxon>Helotiales</taxon>
        <taxon>Sclerotiniaceae</taxon>
        <taxon>Sclerotinia</taxon>
    </lineage>
</organism>
<sequence length="222" mass="24870">MPFSQRQRPKDSIISRYNALAIEICHLMIAILFFAIIVLLSMVLTMGKGATSHAGGLCPETLQQAELVDLGASNHNHESQTEPIWKDCGGSGEEARAKGCVFDVVLVAWLQPECFDPELHEAYLSDHGYPFWLDRSLQTPTTLEEVRLGKHATVYSSAEFHLAHCAYFLEQSVRGFRRGGMVDNVTLDNDHTEHCARGLRDQWLPEIGFSPLHMDYHSCGMP</sequence>
<dbReference type="OrthoDB" id="3501153at2759"/>
<dbReference type="InterPro" id="IPR053008">
    <property type="entry name" value="Phomopsin_biosynth_assoc"/>
</dbReference>
<dbReference type="PANTHER" id="PTHR35896">
    <property type="entry name" value="IG-LIKE DOMAIN-CONTAINING PROTEIN"/>
    <property type="match status" value="1"/>
</dbReference>
<keyword evidence="3" id="KW-1185">Reference proteome</keyword>
<name>A0A9X0DQG6_9HELO</name>
<reference evidence="2" key="1">
    <citation type="submission" date="2022-11" db="EMBL/GenBank/DDBJ databases">
        <title>Genome Resource of Sclerotinia nivalis Strain SnTB1, a Plant Pathogen Isolated from American Ginseng.</title>
        <authorList>
            <person name="Fan S."/>
        </authorList>
    </citation>
    <scope>NUCLEOTIDE SEQUENCE</scope>
    <source>
        <strain evidence="2">SnTB1</strain>
    </source>
</reference>
<dbReference type="EMBL" id="JAPEIS010000002">
    <property type="protein sequence ID" value="KAJ8069033.1"/>
    <property type="molecule type" value="Genomic_DNA"/>
</dbReference>